<dbReference type="AlphaFoldDB" id="A0A0R3SY63"/>
<accession>A0A0R3SY63</accession>
<proteinExistence type="predicted"/>
<dbReference type="WBParaSite" id="HDID_0001070801-mRNA-1">
    <property type="protein sequence ID" value="HDID_0001070801-mRNA-1"/>
    <property type="gene ID" value="HDID_0001070801"/>
</dbReference>
<reference evidence="3 5" key="3">
    <citation type="submission" date="2019-07" db="EMBL/GenBank/DDBJ databases">
        <authorList>
            <person name="Jastrzebski P J."/>
            <person name="Paukszto L."/>
            <person name="Jastrzebski P J."/>
        </authorList>
    </citation>
    <scope>NUCLEOTIDE SEQUENCE [LARGE SCALE GENOMIC DNA]</scope>
    <source>
        <strain evidence="3 5">WMS-il1</strain>
    </source>
</reference>
<organism evidence="6">
    <name type="scientific">Hymenolepis diminuta</name>
    <name type="common">Rat tapeworm</name>
    <dbReference type="NCBI Taxonomy" id="6216"/>
    <lineage>
        <taxon>Eukaryota</taxon>
        <taxon>Metazoa</taxon>
        <taxon>Spiralia</taxon>
        <taxon>Lophotrochozoa</taxon>
        <taxon>Platyhelminthes</taxon>
        <taxon>Cestoda</taxon>
        <taxon>Eucestoda</taxon>
        <taxon>Cyclophyllidea</taxon>
        <taxon>Hymenolepididae</taxon>
        <taxon>Hymenolepis</taxon>
    </lineage>
</organism>
<feature type="compositionally biased region" description="Basic and acidic residues" evidence="1">
    <location>
        <begin position="258"/>
        <end position="268"/>
    </location>
</feature>
<feature type="region of interest" description="Disordered" evidence="1">
    <location>
        <begin position="194"/>
        <end position="213"/>
    </location>
</feature>
<evidence type="ECO:0000313" key="3">
    <source>
        <dbReference type="EMBL" id="VUZ38602.1"/>
    </source>
</evidence>
<feature type="compositionally biased region" description="Low complexity" evidence="1">
    <location>
        <begin position="131"/>
        <end position="142"/>
    </location>
</feature>
<gene>
    <name evidence="2" type="ORF">HDID_LOCUS10706</name>
    <name evidence="3" type="ORF">WMSIL1_LOCUS56</name>
</gene>
<feature type="compositionally biased region" description="Low complexity" evidence="1">
    <location>
        <begin position="194"/>
        <end position="204"/>
    </location>
</feature>
<feature type="region of interest" description="Disordered" evidence="1">
    <location>
        <begin position="242"/>
        <end position="268"/>
    </location>
</feature>
<reference evidence="2 4" key="2">
    <citation type="submission" date="2018-11" db="EMBL/GenBank/DDBJ databases">
        <authorList>
            <consortium name="Pathogen Informatics"/>
        </authorList>
    </citation>
    <scope>NUCLEOTIDE SEQUENCE [LARGE SCALE GENOMIC DNA]</scope>
</reference>
<evidence type="ECO:0000256" key="1">
    <source>
        <dbReference type="SAM" id="MobiDB-lite"/>
    </source>
</evidence>
<dbReference type="EMBL" id="UYSG01011859">
    <property type="protein sequence ID" value="VDL63831.1"/>
    <property type="molecule type" value="Genomic_DNA"/>
</dbReference>
<dbReference type="Proteomes" id="UP000274504">
    <property type="component" value="Unassembled WGS sequence"/>
</dbReference>
<dbReference type="OrthoDB" id="6275873at2759"/>
<protein>
    <submittedName>
        <fullName evidence="6">RING/U-box superfamily protein</fullName>
    </submittedName>
</protein>
<dbReference type="EMBL" id="CABIJS010000002">
    <property type="protein sequence ID" value="VUZ38602.1"/>
    <property type="molecule type" value="Genomic_DNA"/>
</dbReference>
<evidence type="ECO:0000313" key="6">
    <source>
        <dbReference type="WBParaSite" id="HDID_0001070801-mRNA-1"/>
    </source>
</evidence>
<evidence type="ECO:0000313" key="5">
    <source>
        <dbReference type="Proteomes" id="UP000321570"/>
    </source>
</evidence>
<evidence type="ECO:0000313" key="2">
    <source>
        <dbReference type="EMBL" id="VDL63831.1"/>
    </source>
</evidence>
<reference evidence="6" key="1">
    <citation type="submission" date="2017-02" db="UniProtKB">
        <authorList>
            <consortium name="WormBaseParasite"/>
        </authorList>
    </citation>
    <scope>IDENTIFICATION</scope>
</reference>
<dbReference type="Proteomes" id="UP000321570">
    <property type="component" value="Unassembled WGS sequence"/>
</dbReference>
<name>A0A0R3SY63_HYMDI</name>
<feature type="region of interest" description="Disordered" evidence="1">
    <location>
        <begin position="121"/>
        <end position="174"/>
    </location>
</feature>
<feature type="compositionally biased region" description="Acidic residues" evidence="1">
    <location>
        <begin position="248"/>
        <end position="257"/>
    </location>
</feature>
<sequence>MSSAESHLDGDLKAMEMCRGIGSRPDSGFSDIVARSSTIGEVGDSSFQDSFLQSSSLYRIRSPFGRSPNQETSRLWRPLQNSVVIRPKISRSVVSVNSGRAFRPRSAPLALSGFSLLEDDDEDADDEISDNDPSPSNNNITSRHQSQPSHNQAQSTGNLREHSPPPPVVFIPRDRRRNTGPCIVEMCRCLGGRLSSSPRLSNNRQQLSSDTRSVATQTFVPSFLAACPRPTPHRRLFAAVRPQSAPLQEEEEEEEYEVEGKEGVEGGQKETRIASSWGAYQEPPSPTMAEATSAAKNSTSYPQSCCHLCFSRSSLGRPHSPQESSQSSSVFVFGEEMLDLLDECGSASSPCCRIQRPHFESPIGGMETRSPDHEMLHEVAPFLEAPQRPAFVRLRSASAPTEAKDSEDVPRQLHRHIRRRPRRHSYNYENLVSIAQRMADAGDAFEMERRLVREYILNLFI</sequence>
<feature type="compositionally biased region" description="Polar residues" evidence="1">
    <location>
        <begin position="143"/>
        <end position="158"/>
    </location>
</feature>
<feature type="compositionally biased region" description="Acidic residues" evidence="1">
    <location>
        <begin position="121"/>
        <end position="130"/>
    </location>
</feature>
<keyword evidence="5" id="KW-1185">Reference proteome</keyword>
<evidence type="ECO:0000313" key="4">
    <source>
        <dbReference type="Proteomes" id="UP000274504"/>
    </source>
</evidence>